<comment type="caution">
    <text evidence="5">The sequence shown here is derived from an EMBL/GenBank/DDBJ whole genome shotgun (WGS) entry which is preliminary data.</text>
</comment>
<evidence type="ECO:0000256" key="1">
    <source>
        <dbReference type="ARBA" id="ARBA00022737"/>
    </source>
</evidence>
<reference evidence="5 6" key="1">
    <citation type="journal article" date="2018" name="Genome Biol. Evol.">
        <title>Multiple Roots of Fruiting Body Formation in Amoebozoa.</title>
        <authorList>
            <person name="Hillmann F."/>
            <person name="Forbes G."/>
            <person name="Novohradska S."/>
            <person name="Ferling I."/>
            <person name="Riege K."/>
            <person name="Groth M."/>
            <person name="Westermann M."/>
            <person name="Marz M."/>
            <person name="Spaller T."/>
            <person name="Winckler T."/>
            <person name="Schaap P."/>
            <person name="Glockner G."/>
        </authorList>
    </citation>
    <scope>NUCLEOTIDE SEQUENCE [LARGE SCALE GENOMIC DNA]</scope>
    <source>
        <strain evidence="5 6">Jena</strain>
    </source>
</reference>
<gene>
    <name evidence="5" type="ORF">PROFUN_11440</name>
</gene>
<dbReference type="OrthoDB" id="5596414at2759"/>
<dbReference type="SMART" id="SM00248">
    <property type="entry name" value="ANK"/>
    <property type="match status" value="5"/>
</dbReference>
<dbReference type="Gene3D" id="1.25.40.20">
    <property type="entry name" value="Ankyrin repeat-containing domain"/>
    <property type="match status" value="2"/>
</dbReference>
<dbReference type="InterPro" id="IPR036770">
    <property type="entry name" value="Ankyrin_rpt-contain_sf"/>
</dbReference>
<keyword evidence="4" id="KW-0812">Transmembrane</keyword>
<evidence type="ECO:0000256" key="3">
    <source>
        <dbReference type="PROSITE-ProRule" id="PRU00023"/>
    </source>
</evidence>
<name>A0A2P6N4V2_9EUKA</name>
<keyword evidence="4" id="KW-1133">Transmembrane helix</keyword>
<keyword evidence="1" id="KW-0677">Repeat</keyword>
<dbReference type="InParanoid" id="A0A2P6N4V2"/>
<evidence type="ECO:0000256" key="2">
    <source>
        <dbReference type="ARBA" id="ARBA00023043"/>
    </source>
</evidence>
<dbReference type="PANTHER" id="PTHR24173:SF74">
    <property type="entry name" value="ANKYRIN REPEAT DOMAIN-CONTAINING PROTEIN 16"/>
    <property type="match status" value="1"/>
</dbReference>
<dbReference type="PANTHER" id="PTHR24173">
    <property type="entry name" value="ANKYRIN REPEAT CONTAINING"/>
    <property type="match status" value="1"/>
</dbReference>
<keyword evidence="4" id="KW-0472">Membrane</keyword>
<dbReference type="AlphaFoldDB" id="A0A2P6N4V2"/>
<keyword evidence="2 3" id="KW-0040">ANK repeat</keyword>
<dbReference type="Pfam" id="PF12796">
    <property type="entry name" value="Ank_2"/>
    <property type="match status" value="2"/>
</dbReference>
<protein>
    <submittedName>
        <fullName evidence="5">Putative ankyrin repeat protein</fullName>
    </submittedName>
</protein>
<feature type="repeat" description="ANK" evidence="3">
    <location>
        <begin position="83"/>
        <end position="106"/>
    </location>
</feature>
<dbReference type="SUPFAM" id="SSF48403">
    <property type="entry name" value="Ankyrin repeat"/>
    <property type="match status" value="1"/>
</dbReference>
<organism evidence="5 6">
    <name type="scientific">Planoprotostelium fungivorum</name>
    <dbReference type="NCBI Taxonomy" id="1890364"/>
    <lineage>
        <taxon>Eukaryota</taxon>
        <taxon>Amoebozoa</taxon>
        <taxon>Evosea</taxon>
        <taxon>Variosea</taxon>
        <taxon>Cavosteliida</taxon>
        <taxon>Cavosteliaceae</taxon>
        <taxon>Planoprotostelium</taxon>
    </lineage>
</organism>
<dbReference type="PROSITE" id="PS50297">
    <property type="entry name" value="ANK_REP_REGION"/>
    <property type="match status" value="1"/>
</dbReference>
<evidence type="ECO:0000256" key="4">
    <source>
        <dbReference type="SAM" id="Phobius"/>
    </source>
</evidence>
<evidence type="ECO:0000313" key="5">
    <source>
        <dbReference type="EMBL" id="PRP78975.1"/>
    </source>
</evidence>
<proteinExistence type="predicted"/>
<dbReference type="Proteomes" id="UP000241769">
    <property type="component" value="Unassembled WGS sequence"/>
</dbReference>
<dbReference type="InterPro" id="IPR002110">
    <property type="entry name" value="Ankyrin_rpt"/>
</dbReference>
<dbReference type="PROSITE" id="PS50088">
    <property type="entry name" value="ANK_REPEAT"/>
    <property type="match status" value="1"/>
</dbReference>
<keyword evidence="6" id="KW-1185">Reference proteome</keyword>
<accession>A0A2P6N4V2</accession>
<evidence type="ECO:0000313" key="6">
    <source>
        <dbReference type="Proteomes" id="UP000241769"/>
    </source>
</evidence>
<sequence>MQWGDIPLDNRKEIISFVPFRSEIIHSNWLSVFLVCREWWTIAQEVLDFSVDKDRALLYCCEKGYTRMLRILMRQPKVNVTTKNNTPIRIASREGHDEIVRLLLKNERVDPSSWANQAIRQAASRGHVRVVQRLLAHPMVDPSAQRSYALREACSNGHLQIVEDIIRHGKADPSAMHNNALFRAMAGGRTEIVNRLMMDDRVRRRCSREDLSAAREHIQQLDTMQEALRYDSSDDEVTAERGCVHETGGWKLSDILIDVRFVFSLVLLLLIYWTVVGDLAISRQLVNLAHDHADDHLKKENNEELVLSDNIATAK</sequence>
<feature type="transmembrane region" description="Helical" evidence="4">
    <location>
        <begin position="261"/>
        <end position="281"/>
    </location>
</feature>
<dbReference type="EMBL" id="MDYQ01000202">
    <property type="protein sequence ID" value="PRP78975.1"/>
    <property type="molecule type" value="Genomic_DNA"/>
</dbReference>